<gene>
    <name evidence="1" type="ORF">UFOVP71_210</name>
</gene>
<accession>A0A6J5TA11</accession>
<evidence type="ECO:0008006" key="2">
    <source>
        <dbReference type="Google" id="ProtNLM"/>
    </source>
</evidence>
<dbReference type="EMBL" id="LR797824">
    <property type="protein sequence ID" value="CAB4241672.1"/>
    <property type="molecule type" value="Genomic_DNA"/>
</dbReference>
<evidence type="ECO:0000313" key="1">
    <source>
        <dbReference type="EMBL" id="CAB4241672.1"/>
    </source>
</evidence>
<sequence length="140" mass="15606">MSDSSVYIVSPPTLYMPSGGLGFCLISNNKTWQDNVIGLLEKGIQNQLTFYASETSTKDPKAWIWYWHVVDNCSLVFCDVASCTEHEVRMALAMTKLNVPVVFHVKPGNDEFVALLNAIEVPWFEDFDQLLAIMEAAIGG</sequence>
<name>A0A6J5TA11_9CAUD</name>
<reference evidence="1" key="1">
    <citation type="submission" date="2020-05" db="EMBL/GenBank/DDBJ databases">
        <authorList>
            <person name="Chiriac C."/>
            <person name="Salcher M."/>
            <person name="Ghai R."/>
            <person name="Kavagutti S V."/>
        </authorList>
    </citation>
    <scope>NUCLEOTIDE SEQUENCE</scope>
</reference>
<proteinExistence type="predicted"/>
<organism evidence="1">
    <name type="scientific">uncultured Caudovirales phage</name>
    <dbReference type="NCBI Taxonomy" id="2100421"/>
    <lineage>
        <taxon>Viruses</taxon>
        <taxon>Duplodnaviria</taxon>
        <taxon>Heunggongvirae</taxon>
        <taxon>Uroviricota</taxon>
        <taxon>Caudoviricetes</taxon>
        <taxon>Peduoviridae</taxon>
        <taxon>Maltschvirus</taxon>
        <taxon>Maltschvirus maltsch</taxon>
    </lineage>
</organism>
<protein>
    <recommendedName>
        <fullName evidence="2">Nucleoside 2-deoxyribosyltransferase like</fullName>
    </recommendedName>
</protein>